<feature type="domain" description="ABC transporter" evidence="8">
    <location>
        <begin position="4"/>
        <end position="246"/>
    </location>
</feature>
<dbReference type="InterPro" id="IPR017871">
    <property type="entry name" value="ABC_transporter-like_CS"/>
</dbReference>
<dbReference type="PANTHER" id="PTHR43297:SF7">
    <property type="entry name" value="D,D-DIPEPTIDE TRANSPORT ATP-BINDING PROTEIN DDPD-RELATED"/>
    <property type="match status" value="1"/>
</dbReference>
<dbReference type="EMBL" id="LDSE01000031">
    <property type="protein sequence ID" value="KTS66329.1"/>
    <property type="molecule type" value="Genomic_DNA"/>
</dbReference>
<dbReference type="SMART" id="SM00382">
    <property type="entry name" value="AAA"/>
    <property type="match status" value="2"/>
</dbReference>
<evidence type="ECO:0000256" key="6">
    <source>
        <dbReference type="ARBA" id="ARBA00022840"/>
    </source>
</evidence>
<dbReference type="Gene3D" id="3.40.50.300">
    <property type="entry name" value="P-loop containing nucleotide triphosphate hydrolases"/>
    <property type="match status" value="2"/>
</dbReference>
<feature type="domain" description="ABC transporter" evidence="8">
    <location>
        <begin position="267"/>
        <end position="465"/>
    </location>
</feature>
<organism evidence="9 10">
    <name type="scientific">Pantoea dispersa</name>
    <dbReference type="NCBI Taxonomy" id="59814"/>
    <lineage>
        <taxon>Bacteria</taxon>
        <taxon>Pseudomonadati</taxon>
        <taxon>Pseudomonadota</taxon>
        <taxon>Gammaproteobacteria</taxon>
        <taxon>Enterobacterales</taxon>
        <taxon>Erwiniaceae</taxon>
        <taxon>Pantoea</taxon>
    </lineage>
</organism>
<comment type="similarity">
    <text evidence="2">Belongs to the ABC transporter superfamily. Drug exporter-2 (TC 3.A.1.117) family.</text>
</comment>
<keyword evidence="4" id="KW-1003">Cell membrane</keyword>
<dbReference type="GO" id="GO:0016887">
    <property type="term" value="F:ATP hydrolysis activity"/>
    <property type="evidence" value="ECO:0007669"/>
    <property type="project" value="InterPro"/>
</dbReference>
<reference evidence="9 10" key="1">
    <citation type="journal article" date="2016" name="Front. Microbiol.">
        <title>Genomic Resource of Rice Seed Associated Bacteria.</title>
        <authorList>
            <person name="Midha S."/>
            <person name="Bansal K."/>
            <person name="Sharma S."/>
            <person name="Kumar N."/>
            <person name="Patil P.P."/>
            <person name="Chaudhry V."/>
            <person name="Patil P.B."/>
        </authorList>
    </citation>
    <scope>NUCLEOTIDE SEQUENCE [LARGE SCALE GENOMIC DNA]</scope>
    <source>
        <strain evidence="9 10">SA3</strain>
    </source>
</reference>
<keyword evidence="6 9" id="KW-0067">ATP-binding</keyword>
<evidence type="ECO:0000256" key="3">
    <source>
        <dbReference type="ARBA" id="ARBA00022448"/>
    </source>
</evidence>
<evidence type="ECO:0000256" key="7">
    <source>
        <dbReference type="ARBA" id="ARBA00023136"/>
    </source>
</evidence>
<dbReference type="InterPro" id="IPR027417">
    <property type="entry name" value="P-loop_NTPase"/>
</dbReference>
<proteinExistence type="inferred from homology"/>
<dbReference type="GO" id="GO:0005886">
    <property type="term" value="C:plasma membrane"/>
    <property type="evidence" value="ECO:0007669"/>
    <property type="project" value="UniProtKB-SubCell"/>
</dbReference>
<dbReference type="PANTHER" id="PTHR43297">
    <property type="entry name" value="OLIGOPEPTIDE TRANSPORT ATP-BINDING PROTEIN APPD"/>
    <property type="match status" value="1"/>
</dbReference>
<sequence length="466" mass="50187">MKGLQITGLSVATATEKLVEPVDVRLQPGRPLTLLGETGSGKSLLAQAIMGILPPLLQASGEVMINGRRFQLPQDTAQLRRLWGNTLASLPQEPWLSLDPTMAIQQQVAEGHRFVRGLPPAASAAAAQQDLQQLGLAAAARRYPWQLSGGMAQRAAFAAARAGGAQVLIADEPTKGLDVARRDEVSQLLQREVADGGMLLTITHDIALARQLGGDVLVIHKGSVIEQGPAQQVLQSPQQPYTRALLAADPAVWPARQQTVIGARPVISAQDIMLARGGKRLGVPRDFTLHAGEIVGLHGASGSGKSSFGDVLLGLLAPQQGRVTHHADADALKYQKIYQDPSALFPPQRTLGQSINDVLRRHALPPAQRDALMARLALHPAPLTRRPEALSGGELQRFALLRVMLLRPVFLFADEPTSRLDPLVQQQTWQLIAELAREQQCAVLLVSHDRDLLEKGTHRVIAMEAA</sequence>
<evidence type="ECO:0000256" key="4">
    <source>
        <dbReference type="ARBA" id="ARBA00022475"/>
    </source>
</evidence>
<name>A0A8E1RWQ4_9GAMM</name>
<evidence type="ECO:0000313" key="9">
    <source>
        <dbReference type="EMBL" id="KTS66329.1"/>
    </source>
</evidence>
<dbReference type="RefSeq" id="WP_058776122.1">
    <property type="nucleotide sequence ID" value="NZ_LDSD01000014.1"/>
</dbReference>
<evidence type="ECO:0000313" key="10">
    <source>
        <dbReference type="Proteomes" id="UP000071979"/>
    </source>
</evidence>
<keyword evidence="7" id="KW-0472">Membrane</keyword>
<dbReference type="GO" id="GO:0005524">
    <property type="term" value="F:ATP binding"/>
    <property type="evidence" value="ECO:0007669"/>
    <property type="project" value="UniProtKB-KW"/>
</dbReference>
<keyword evidence="3" id="KW-0813">Transport</keyword>
<dbReference type="Proteomes" id="UP000071979">
    <property type="component" value="Unassembled WGS sequence"/>
</dbReference>
<dbReference type="PROSITE" id="PS50893">
    <property type="entry name" value="ABC_TRANSPORTER_2"/>
    <property type="match status" value="2"/>
</dbReference>
<comment type="subcellular location">
    <subcellularLocation>
        <location evidence="1">Cell inner membrane</location>
        <topology evidence="1">Peripheral membrane protein</topology>
    </subcellularLocation>
</comment>
<dbReference type="Pfam" id="PF00005">
    <property type="entry name" value="ABC_tran"/>
    <property type="match status" value="2"/>
</dbReference>
<comment type="caution">
    <text evidence="9">The sequence shown here is derived from an EMBL/GenBank/DDBJ whole genome shotgun (WGS) entry which is preliminary data.</text>
</comment>
<dbReference type="InterPro" id="IPR003593">
    <property type="entry name" value="AAA+_ATPase"/>
</dbReference>
<gene>
    <name evidence="9" type="ORF">SA3R_17810</name>
</gene>
<dbReference type="PROSITE" id="PS00211">
    <property type="entry name" value="ABC_TRANSPORTER_1"/>
    <property type="match status" value="1"/>
</dbReference>
<evidence type="ECO:0000256" key="5">
    <source>
        <dbReference type="ARBA" id="ARBA00022741"/>
    </source>
</evidence>
<accession>A0A8E1RWQ4</accession>
<dbReference type="AlphaFoldDB" id="A0A8E1RWQ4"/>
<evidence type="ECO:0000256" key="1">
    <source>
        <dbReference type="ARBA" id="ARBA00004417"/>
    </source>
</evidence>
<evidence type="ECO:0000256" key="2">
    <source>
        <dbReference type="ARBA" id="ARBA00006526"/>
    </source>
</evidence>
<dbReference type="InterPro" id="IPR050388">
    <property type="entry name" value="ABC_Ni/Peptide_Import"/>
</dbReference>
<protein>
    <submittedName>
        <fullName evidence="9">ABC transporter ATP-binding protein</fullName>
    </submittedName>
</protein>
<dbReference type="SUPFAM" id="SSF52540">
    <property type="entry name" value="P-loop containing nucleoside triphosphate hydrolases"/>
    <property type="match status" value="2"/>
</dbReference>
<keyword evidence="5" id="KW-0547">Nucleotide-binding</keyword>
<dbReference type="InterPro" id="IPR003439">
    <property type="entry name" value="ABC_transporter-like_ATP-bd"/>
</dbReference>
<evidence type="ECO:0000259" key="8">
    <source>
        <dbReference type="PROSITE" id="PS50893"/>
    </source>
</evidence>